<organism evidence="2 3">
    <name type="scientific">Melipona bicolor</name>
    <dbReference type="NCBI Taxonomy" id="60889"/>
    <lineage>
        <taxon>Eukaryota</taxon>
        <taxon>Metazoa</taxon>
        <taxon>Ecdysozoa</taxon>
        <taxon>Arthropoda</taxon>
        <taxon>Hexapoda</taxon>
        <taxon>Insecta</taxon>
        <taxon>Pterygota</taxon>
        <taxon>Neoptera</taxon>
        <taxon>Endopterygota</taxon>
        <taxon>Hymenoptera</taxon>
        <taxon>Apocrita</taxon>
        <taxon>Aculeata</taxon>
        <taxon>Apoidea</taxon>
        <taxon>Anthophila</taxon>
        <taxon>Apidae</taxon>
        <taxon>Melipona</taxon>
    </lineage>
</organism>
<feature type="compositionally biased region" description="Basic and acidic residues" evidence="1">
    <location>
        <begin position="62"/>
        <end position="76"/>
    </location>
</feature>
<protein>
    <submittedName>
        <fullName evidence="2">Uncharacterized protein</fullName>
    </submittedName>
</protein>
<feature type="region of interest" description="Disordered" evidence="1">
    <location>
        <begin position="56"/>
        <end position="76"/>
    </location>
</feature>
<gene>
    <name evidence="2" type="ORF">K0M31_012461</name>
</gene>
<accession>A0AA40FJX9</accession>
<evidence type="ECO:0000256" key="1">
    <source>
        <dbReference type="SAM" id="MobiDB-lite"/>
    </source>
</evidence>
<dbReference type="EMBL" id="JAHYIQ010000031">
    <property type="protein sequence ID" value="KAK1120484.1"/>
    <property type="molecule type" value="Genomic_DNA"/>
</dbReference>
<comment type="caution">
    <text evidence="2">The sequence shown here is derived from an EMBL/GenBank/DDBJ whole genome shotgun (WGS) entry which is preliminary data.</text>
</comment>
<name>A0AA40FJX9_9HYME</name>
<sequence length="137" mass="15956">MSVETRLSVLSLCSRITMVRRISCDRVIHTCFDRRPTFVFIRPGLFFSFSPYDKENEEEADSEIHEKRKPEPKLDRDRSLPITSVITIYYVDRDGEFSGSLKFVQFREFLLNDINGLVSRDSSTNRGKELRANIDGK</sequence>
<evidence type="ECO:0000313" key="2">
    <source>
        <dbReference type="EMBL" id="KAK1120484.1"/>
    </source>
</evidence>
<evidence type="ECO:0000313" key="3">
    <source>
        <dbReference type="Proteomes" id="UP001177670"/>
    </source>
</evidence>
<reference evidence="2" key="1">
    <citation type="submission" date="2021-10" db="EMBL/GenBank/DDBJ databases">
        <title>Melipona bicolor Genome sequencing and assembly.</title>
        <authorList>
            <person name="Araujo N.S."/>
            <person name="Arias M.C."/>
        </authorList>
    </citation>
    <scope>NUCLEOTIDE SEQUENCE</scope>
    <source>
        <strain evidence="2">USP_2M_L1-L4_2017</strain>
        <tissue evidence="2">Whole body</tissue>
    </source>
</reference>
<keyword evidence="3" id="KW-1185">Reference proteome</keyword>
<dbReference type="Proteomes" id="UP001177670">
    <property type="component" value="Unassembled WGS sequence"/>
</dbReference>
<dbReference type="AlphaFoldDB" id="A0AA40FJX9"/>
<proteinExistence type="predicted"/>